<evidence type="ECO:0000256" key="1">
    <source>
        <dbReference type="ARBA" id="ARBA00023125"/>
    </source>
</evidence>
<dbReference type="RefSeq" id="WP_284257617.1">
    <property type="nucleotide sequence ID" value="NZ_BSOS01000042.1"/>
</dbReference>
<dbReference type="NCBIfam" id="TIGR00621">
    <property type="entry name" value="ssb"/>
    <property type="match status" value="1"/>
</dbReference>
<feature type="region of interest" description="Disordered" evidence="5">
    <location>
        <begin position="119"/>
        <end position="143"/>
    </location>
</feature>
<reference evidence="7" key="1">
    <citation type="journal article" date="2019" name="Int. J. Syst. Evol. Microbiol.">
        <title>The Global Catalogue of Microorganisms (GCM) 10K type strain sequencing project: providing services to taxonomists for standard genome sequencing and annotation.</title>
        <authorList>
            <consortium name="The Broad Institute Genomics Platform"/>
            <consortium name="The Broad Institute Genome Sequencing Center for Infectious Disease"/>
            <person name="Wu L."/>
            <person name="Ma J."/>
        </authorList>
    </citation>
    <scope>NUCLEOTIDE SEQUENCE [LARGE SCALE GENOMIC DNA]</scope>
    <source>
        <strain evidence="7">NBRC 112502</strain>
    </source>
</reference>
<evidence type="ECO:0000256" key="5">
    <source>
        <dbReference type="SAM" id="MobiDB-lite"/>
    </source>
</evidence>
<dbReference type="PANTHER" id="PTHR10302">
    <property type="entry name" value="SINGLE-STRANDED DNA-BINDING PROTEIN"/>
    <property type="match status" value="1"/>
</dbReference>
<keyword evidence="2" id="KW-0233">DNA recombination</keyword>
<evidence type="ECO:0000256" key="4">
    <source>
        <dbReference type="RuleBase" id="RU000524"/>
    </source>
</evidence>
<feature type="DNA-binding region" evidence="3">
    <location>
        <begin position="54"/>
        <end position="60"/>
    </location>
</feature>
<comment type="caution">
    <text evidence="6">The sequence shown here is derived from an EMBL/GenBank/DDBJ whole genome shotgun (WGS) entry which is preliminary data.</text>
</comment>
<dbReference type="EMBL" id="BSOS01000042">
    <property type="protein sequence ID" value="GLR66913.1"/>
    <property type="molecule type" value="Genomic_DNA"/>
</dbReference>
<gene>
    <name evidence="6" type="primary">ssb_1</name>
    <name evidence="6" type="ORF">GCM10010909_15930</name>
</gene>
<accession>A0ABQ6A6H4</accession>
<dbReference type="Pfam" id="PF00436">
    <property type="entry name" value="SSB"/>
    <property type="match status" value="1"/>
</dbReference>
<evidence type="ECO:0000313" key="7">
    <source>
        <dbReference type="Proteomes" id="UP001156641"/>
    </source>
</evidence>
<proteinExistence type="inferred from homology"/>
<name>A0ABQ6A6H4_9PROT</name>
<evidence type="ECO:0000256" key="2">
    <source>
        <dbReference type="ARBA" id="ARBA00023172"/>
    </source>
</evidence>
<dbReference type="CDD" id="cd04496">
    <property type="entry name" value="SSB_OBF"/>
    <property type="match status" value="1"/>
</dbReference>
<dbReference type="GO" id="GO:0003677">
    <property type="term" value="F:DNA binding"/>
    <property type="evidence" value="ECO:0007669"/>
    <property type="project" value="UniProtKB-KW"/>
</dbReference>
<dbReference type="PANTHER" id="PTHR10302:SF27">
    <property type="entry name" value="SINGLE-STRANDED DNA-BINDING PROTEIN"/>
    <property type="match status" value="1"/>
</dbReference>
<dbReference type="Gene3D" id="2.40.50.140">
    <property type="entry name" value="Nucleic acid-binding proteins"/>
    <property type="match status" value="1"/>
</dbReference>
<dbReference type="InterPro" id="IPR000424">
    <property type="entry name" value="Primosome_PriB/ssb"/>
</dbReference>
<dbReference type="InterPro" id="IPR012340">
    <property type="entry name" value="NA-bd_OB-fold"/>
</dbReference>
<sequence>MAGSENMVILMGNLGKDPEVHTTGSGNMIVNLSVATTKSWRDRDSGERRERTEWHRVVIYSDGLAKVADKYLHKGSKVYLQGSLQTRKWTDNNGQDRYSTEIVLQPYDGKLIMLDGQNAQRTGGSKAEASAPANGDLDGEIPF</sequence>
<protein>
    <recommendedName>
        <fullName evidence="3 4">Single-stranded DNA-binding protein</fullName>
        <shortName evidence="3">SSB</shortName>
    </recommendedName>
</protein>
<dbReference type="PROSITE" id="PS50935">
    <property type="entry name" value="SSB"/>
    <property type="match status" value="1"/>
</dbReference>
<evidence type="ECO:0000313" key="6">
    <source>
        <dbReference type="EMBL" id="GLR66913.1"/>
    </source>
</evidence>
<dbReference type="HAMAP" id="MF_00984">
    <property type="entry name" value="SSB"/>
    <property type="match status" value="1"/>
</dbReference>
<dbReference type="SUPFAM" id="SSF50249">
    <property type="entry name" value="Nucleic acid-binding proteins"/>
    <property type="match status" value="1"/>
</dbReference>
<organism evidence="6 7">
    <name type="scientific">Acidocella aquatica</name>
    <dbReference type="NCBI Taxonomy" id="1922313"/>
    <lineage>
        <taxon>Bacteria</taxon>
        <taxon>Pseudomonadati</taxon>
        <taxon>Pseudomonadota</taxon>
        <taxon>Alphaproteobacteria</taxon>
        <taxon>Acetobacterales</taxon>
        <taxon>Acidocellaceae</taxon>
        <taxon>Acidocella</taxon>
    </lineage>
</organism>
<keyword evidence="7" id="KW-1185">Reference proteome</keyword>
<comment type="subunit">
    <text evidence="3">Homotetramer.</text>
</comment>
<dbReference type="Proteomes" id="UP001156641">
    <property type="component" value="Unassembled WGS sequence"/>
</dbReference>
<comment type="caution">
    <text evidence="3">Lacks conserved residue(s) required for the propagation of feature annotation.</text>
</comment>
<evidence type="ECO:0000256" key="3">
    <source>
        <dbReference type="HAMAP-Rule" id="MF_00984"/>
    </source>
</evidence>
<keyword evidence="1 3" id="KW-0238">DNA-binding</keyword>
<dbReference type="InterPro" id="IPR011344">
    <property type="entry name" value="ssDNA-bd"/>
</dbReference>